<protein>
    <submittedName>
        <fullName evidence="2">Uncharacterized protein</fullName>
    </submittedName>
</protein>
<keyword evidence="1" id="KW-0812">Transmembrane</keyword>
<feature type="transmembrane region" description="Helical" evidence="1">
    <location>
        <begin position="7"/>
        <end position="31"/>
    </location>
</feature>
<comment type="caution">
    <text evidence="2">The sequence shown here is derived from an EMBL/GenBank/DDBJ whole genome shotgun (WGS) entry which is preliminary data.</text>
</comment>
<proteinExistence type="predicted"/>
<evidence type="ECO:0000313" key="2">
    <source>
        <dbReference type="EMBL" id="OKL47286.1"/>
    </source>
</evidence>
<dbReference type="STRING" id="1921764.BSR28_07650"/>
<evidence type="ECO:0000313" key="3">
    <source>
        <dbReference type="Proteomes" id="UP000186785"/>
    </source>
</evidence>
<dbReference type="RefSeq" id="WP_073709518.1">
    <property type="nucleotide sequence ID" value="NZ_MQSV01000004.1"/>
</dbReference>
<name>A0A1Q5PKX6_9ACTO</name>
<evidence type="ECO:0000256" key="1">
    <source>
        <dbReference type="SAM" id="Phobius"/>
    </source>
</evidence>
<gene>
    <name evidence="2" type="ORF">BSR29_06630</name>
</gene>
<keyword evidence="1" id="KW-1133">Transmembrane helix</keyword>
<accession>A0A1Q5PKX6</accession>
<organism evidence="2 3">
    <name type="scientific">Boudabousia liubingyangii</name>
    <dbReference type="NCBI Taxonomy" id="1921764"/>
    <lineage>
        <taxon>Bacteria</taxon>
        <taxon>Bacillati</taxon>
        <taxon>Actinomycetota</taxon>
        <taxon>Actinomycetes</taxon>
        <taxon>Actinomycetales</taxon>
        <taxon>Actinomycetaceae</taxon>
        <taxon>Boudabousia</taxon>
    </lineage>
</organism>
<dbReference type="EMBL" id="MQSV01000004">
    <property type="protein sequence ID" value="OKL47286.1"/>
    <property type="molecule type" value="Genomic_DNA"/>
</dbReference>
<dbReference type="OrthoDB" id="3260250at2"/>
<dbReference type="InterPro" id="IPR043777">
    <property type="entry name" value="DUF5719"/>
</dbReference>
<dbReference type="AlphaFoldDB" id="A0A1Q5PKX6"/>
<keyword evidence="3" id="KW-1185">Reference proteome</keyword>
<keyword evidence="1" id="KW-0472">Membrane</keyword>
<reference evidence="2 3" key="1">
    <citation type="submission" date="2016-11" db="EMBL/GenBank/DDBJ databases">
        <title>Actinomyces gypaetusis sp. nov. isolated from the vulture Gypaetus barbatus in Qinghai Tibet Plateau China.</title>
        <authorList>
            <person name="Meng X."/>
        </authorList>
    </citation>
    <scope>NUCLEOTIDE SEQUENCE [LARGE SCALE GENOMIC DNA]</scope>
    <source>
        <strain evidence="2 3">VUL4_2</strain>
    </source>
</reference>
<sequence>MREETRIVTVIKALVALVVLVAMTIGGWILATRPAAQTRLVPSIPVEAAAGTLQEVCLPLPANIAQVRNNPDGSTSAPEIDQILAYQAESTKSAVDPKNSAFEPIELETSDAGIISLNYRAAWDKSEGGAFLSLDACQPAADYFSFTVPGSEQISQRATLMMVNPSANSSSITLEAWNTSGDLLKGQAYTLRGNEKLEISIDSLVNTKEAYQLELKIQGPKIAAGVYLQRTQGLSSLGQEWLPQNPQPSEQLQLLGIDLSDAPARLELANPGDEEATVSLKIGPNGTDTFKGLNEIKVPSRAVLELDLAGLPIGAQVFELKSKTPIIAQVVAHSNTPSEQAQNRPKIVSGTFPSDKKNIGMSIYSPAHGVTAVDIPIASGYETQITIRNLAQKSEIKINGAEQHLEPGQVLRAPLTQSTKIEASNPVLISLTVMNKEIPSLRGTINLGSLSGSQGRVSIR</sequence>
<dbReference type="Pfam" id="PF18986">
    <property type="entry name" value="DUF5719"/>
    <property type="match status" value="1"/>
</dbReference>
<dbReference type="Proteomes" id="UP000186785">
    <property type="component" value="Unassembled WGS sequence"/>
</dbReference>